<keyword evidence="2" id="KW-1185">Reference proteome</keyword>
<evidence type="ECO:0000313" key="1">
    <source>
        <dbReference type="EMBL" id="GAA0253133.1"/>
    </source>
</evidence>
<dbReference type="Proteomes" id="UP001500657">
    <property type="component" value="Unassembled WGS sequence"/>
</dbReference>
<name>A0ABP3E819_9GAMM</name>
<sequence length="149" mass="14884">MITTSCPIAATGSLPVCFKVILKSVHEAGTTIDEMLYCMASVPSNSVEQFVTWAVGLPFAATFVSAAAAAGVVGACAGGIACIESCGVAAVGAVAGDAGAASGVVVGDLSLHADKANTQAAASTPSLILIIMSTPWRKRHHPAARLWAT</sequence>
<reference evidence="2" key="1">
    <citation type="journal article" date="2019" name="Int. J. Syst. Evol. Microbiol.">
        <title>The Global Catalogue of Microorganisms (GCM) 10K type strain sequencing project: providing services to taxonomists for standard genome sequencing and annotation.</title>
        <authorList>
            <consortium name="The Broad Institute Genomics Platform"/>
            <consortium name="The Broad Institute Genome Sequencing Center for Infectious Disease"/>
            <person name="Wu L."/>
            <person name="Ma J."/>
        </authorList>
    </citation>
    <scope>NUCLEOTIDE SEQUENCE [LARGE SCALE GENOMIC DNA]</scope>
    <source>
        <strain evidence="2">JCM 16242</strain>
    </source>
</reference>
<comment type="caution">
    <text evidence="1">The sequence shown here is derived from an EMBL/GenBank/DDBJ whole genome shotgun (WGS) entry which is preliminary data.</text>
</comment>
<proteinExistence type="predicted"/>
<gene>
    <name evidence="1" type="ORF">GCM10009126_18000</name>
</gene>
<protein>
    <submittedName>
        <fullName evidence="1">Uncharacterized protein</fullName>
    </submittedName>
</protein>
<evidence type="ECO:0000313" key="2">
    <source>
        <dbReference type="Proteomes" id="UP001500657"/>
    </source>
</evidence>
<accession>A0ABP3E819</accession>
<organism evidence="1 2">
    <name type="scientific">Rhodanobacter caeni</name>
    <dbReference type="NCBI Taxonomy" id="657654"/>
    <lineage>
        <taxon>Bacteria</taxon>
        <taxon>Pseudomonadati</taxon>
        <taxon>Pseudomonadota</taxon>
        <taxon>Gammaproteobacteria</taxon>
        <taxon>Lysobacterales</taxon>
        <taxon>Rhodanobacteraceae</taxon>
        <taxon>Rhodanobacter</taxon>
    </lineage>
</organism>
<dbReference type="EMBL" id="BAAAFO010000003">
    <property type="protein sequence ID" value="GAA0253133.1"/>
    <property type="molecule type" value="Genomic_DNA"/>
</dbReference>